<dbReference type="AlphaFoldDB" id="A0A837L8Q4"/>
<reference evidence="1 2" key="1">
    <citation type="submission" date="2015-06" db="EMBL/GenBank/DDBJ databases">
        <authorList>
            <person name="Adams M."/>
            <person name="Sutton G."/>
            <person name="Nelson K."/>
            <person name="Bonomo R."/>
            <person name="McCorrison J."/>
            <person name="Sanka R."/>
            <person name="Brinkac L."/>
            <person name="Nierman W."/>
        </authorList>
    </citation>
    <scope>NUCLEOTIDE SEQUENCE [LARGE SCALE GENOMIC DNA]</scope>
    <source>
        <strain evidence="1 2">GN02692</strain>
    </source>
</reference>
<dbReference type="KEGG" id="ern:BFV67_10710"/>
<proteinExistence type="predicted"/>
<gene>
    <name evidence="1" type="ORF">ABF77_25550</name>
</gene>
<accession>A0A837L8Q4</accession>
<sequence length="106" mass="11735">MPGNDQINESFLRYREFQFMSKMMHDQHSASVPASRDRRNFLIAGAGLALAATPGTTQYPHLIENSGAPQVRLTDSELREIDAALAKIPLQGGRADPFTESQFDKS</sequence>
<evidence type="ECO:0000313" key="1">
    <source>
        <dbReference type="EMBL" id="KLP90553.1"/>
    </source>
</evidence>
<dbReference type="Proteomes" id="UP000036013">
    <property type="component" value="Unassembled WGS sequence"/>
</dbReference>
<protein>
    <submittedName>
        <fullName evidence="1">Uncharacterized protein</fullName>
    </submittedName>
</protein>
<dbReference type="EMBL" id="LEDI01000111">
    <property type="protein sequence ID" value="KLP90553.1"/>
    <property type="molecule type" value="Genomic_DNA"/>
</dbReference>
<evidence type="ECO:0000313" key="2">
    <source>
        <dbReference type="Proteomes" id="UP000036013"/>
    </source>
</evidence>
<name>A0A837L8Q4_9ENTR</name>
<comment type="caution">
    <text evidence="1">The sequence shown here is derived from an EMBL/GenBank/DDBJ whole genome shotgun (WGS) entry which is preliminary data.</text>
</comment>
<organism evidence="1 2">
    <name type="scientific">Enterobacter roggenkampii</name>
    <dbReference type="NCBI Taxonomy" id="1812935"/>
    <lineage>
        <taxon>Bacteria</taxon>
        <taxon>Pseudomonadati</taxon>
        <taxon>Pseudomonadota</taxon>
        <taxon>Gammaproteobacteria</taxon>
        <taxon>Enterobacterales</taxon>
        <taxon>Enterobacteriaceae</taxon>
        <taxon>Enterobacter</taxon>
        <taxon>Enterobacter cloacae complex</taxon>
    </lineage>
</organism>